<protein>
    <submittedName>
        <fullName evidence="1">Uncharacterized protein</fullName>
    </submittedName>
</protein>
<evidence type="ECO:0000313" key="1">
    <source>
        <dbReference type="EMBL" id="PIO59901.1"/>
    </source>
</evidence>
<name>A0A2G9TPK0_TELCI</name>
<proteinExistence type="predicted"/>
<reference evidence="1 2" key="1">
    <citation type="submission" date="2015-09" db="EMBL/GenBank/DDBJ databases">
        <title>Draft genome of the parasitic nematode Teladorsagia circumcincta isolate WARC Sus (inbred).</title>
        <authorList>
            <person name="Mitreva M."/>
        </authorList>
    </citation>
    <scope>NUCLEOTIDE SEQUENCE [LARGE SCALE GENOMIC DNA]</scope>
    <source>
        <strain evidence="1 2">S</strain>
    </source>
</reference>
<keyword evidence="2" id="KW-1185">Reference proteome</keyword>
<evidence type="ECO:0000313" key="2">
    <source>
        <dbReference type="Proteomes" id="UP000230423"/>
    </source>
</evidence>
<dbReference type="OrthoDB" id="5867826at2759"/>
<dbReference type="EMBL" id="KZ356621">
    <property type="protein sequence ID" value="PIO59901.1"/>
    <property type="molecule type" value="Genomic_DNA"/>
</dbReference>
<dbReference type="AlphaFoldDB" id="A0A2G9TPK0"/>
<sequence length="97" mass="10321">MAGLFSSTEFVHIRCLYRFDDDPQRIADDILKNGTYGIVTVGYGPSVTDEAALQAISGGAACSFIAKGPASLMKQVEAVKRLIDKAEANGGKYCAMN</sequence>
<gene>
    <name evidence="1" type="ORF">TELCIR_18622</name>
</gene>
<dbReference type="Proteomes" id="UP000230423">
    <property type="component" value="Unassembled WGS sequence"/>
</dbReference>
<organism evidence="1 2">
    <name type="scientific">Teladorsagia circumcincta</name>
    <name type="common">Brown stomach worm</name>
    <name type="synonym">Ostertagia circumcincta</name>
    <dbReference type="NCBI Taxonomy" id="45464"/>
    <lineage>
        <taxon>Eukaryota</taxon>
        <taxon>Metazoa</taxon>
        <taxon>Ecdysozoa</taxon>
        <taxon>Nematoda</taxon>
        <taxon>Chromadorea</taxon>
        <taxon>Rhabditida</taxon>
        <taxon>Rhabditina</taxon>
        <taxon>Rhabditomorpha</taxon>
        <taxon>Strongyloidea</taxon>
        <taxon>Trichostrongylidae</taxon>
        <taxon>Teladorsagia</taxon>
    </lineage>
</organism>
<accession>A0A2G9TPK0</accession>